<evidence type="ECO:0000313" key="4">
    <source>
        <dbReference type="Proteomes" id="UP000095743"/>
    </source>
</evidence>
<sequence length="385" mass="43743">MHKTDNVPVEIEKAGNNNIFMNYIIQGGGAKVSEIYKKIKTRVQDLTEDMVLATGIVNDNGVLILSAGTLLNKRTIKKLKEMKTAEVWVYCENDEEPEEGQINTEGPEKVKSKENEAVLPKVEIYTQNKKVVENIIADMERGELVSVDTMTRALDILMKQFDSNKEILQAIDYFRNADNHLYTHCVNVALLCFLMGKWLDMEKSKIQKLICAGLLHDIGKTRELVGDKKEPEDEKVHPAIGYKIIKKIAKMDEDVLQGVLMHHEREDGSGYPFGLEHNKIHGFAKIIAIVDTYDLLVTSKIGKEKESPFKVLETFEKESFGLFAPNYLSVFLKNIANYYIGDKVYLNTGEEAEIIFINPQHVSKPLIRIGNRYIDTLQDTSIYIV</sequence>
<protein>
    <submittedName>
        <fullName evidence="3">Uncharacterized protein</fullName>
    </submittedName>
</protein>
<dbReference type="CDD" id="cd00077">
    <property type="entry name" value="HDc"/>
    <property type="match status" value="1"/>
</dbReference>
<dbReference type="STRING" id="1424294.Gferi_21815"/>
<dbReference type="OrthoDB" id="9804747at2"/>
<dbReference type="KEGG" id="gfe:Gferi_21815"/>
<dbReference type="Pfam" id="PF13487">
    <property type="entry name" value="HD_5"/>
    <property type="match status" value="1"/>
</dbReference>
<dbReference type="SMART" id="SM00471">
    <property type="entry name" value="HDc"/>
    <property type="match status" value="1"/>
</dbReference>
<proteinExistence type="predicted"/>
<dbReference type="PANTHER" id="PTHR43155:SF2">
    <property type="entry name" value="CYCLIC DI-GMP PHOSPHODIESTERASE PA4108"/>
    <property type="match status" value="1"/>
</dbReference>
<dbReference type="SUPFAM" id="SSF109604">
    <property type="entry name" value="HD-domain/PDEase-like"/>
    <property type="match status" value="1"/>
</dbReference>
<feature type="domain" description="HD" evidence="1">
    <location>
        <begin position="181"/>
        <end position="296"/>
    </location>
</feature>
<dbReference type="AlphaFoldDB" id="A0A1D8GMB3"/>
<dbReference type="InterPro" id="IPR006674">
    <property type="entry name" value="HD_domain"/>
</dbReference>
<dbReference type="InterPro" id="IPR003607">
    <property type="entry name" value="HD/PDEase_dom"/>
</dbReference>
<accession>A0A1D8GMB3</accession>
<dbReference type="Gene3D" id="1.10.3210.10">
    <property type="entry name" value="Hypothetical protein af1432"/>
    <property type="match status" value="1"/>
</dbReference>
<organism evidence="3 4">
    <name type="scientific">Geosporobacter ferrireducens</name>
    <dbReference type="NCBI Taxonomy" id="1424294"/>
    <lineage>
        <taxon>Bacteria</taxon>
        <taxon>Bacillati</taxon>
        <taxon>Bacillota</taxon>
        <taxon>Clostridia</taxon>
        <taxon>Peptostreptococcales</taxon>
        <taxon>Thermotaleaceae</taxon>
        <taxon>Geosporobacter</taxon>
    </lineage>
</organism>
<name>A0A1D8GMB3_9FIRM</name>
<evidence type="ECO:0000259" key="1">
    <source>
        <dbReference type="PROSITE" id="PS51831"/>
    </source>
</evidence>
<dbReference type="InterPro" id="IPR037522">
    <property type="entry name" value="HD_GYP_dom"/>
</dbReference>
<dbReference type="PROSITE" id="PS51831">
    <property type="entry name" value="HD"/>
    <property type="match status" value="1"/>
</dbReference>
<dbReference type="PANTHER" id="PTHR43155">
    <property type="entry name" value="CYCLIC DI-GMP PHOSPHODIESTERASE PA4108-RELATED"/>
    <property type="match status" value="1"/>
</dbReference>
<evidence type="ECO:0000313" key="3">
    <source>
        <dbReference type="EMBL" id="AOT71942.1"/>
    </source>
</evidence>
<dbReference type="Proteomes" id="UP000095743">
    <property type="component" value="Chromosome"/>
</dbReference>
<dbReference type="EMBL" id="CP017269">
    <property type="protein sequence ID" value="AOT71942.1"/>
    <property type="molecule type" value="Genomic_DNA"/>
</dbReference>
<dbReference type="InterPro" id="IPR006675">
    <property type="entry name" value="HDIG_dom"/>
</dbReference>
<dbReference type="NCBIfam" id="TIGR00277">
    <property type="entry name" value="HDIG"/>
    <property type="match status" value="1"/>
</dbReference>
<feature type="domain" description="HD-GYP" evidence="2">
    <location>
        <begin position="159"/>
        <end position="347"/>
    </location>
</feature>
<reference evidence="3 4" key="1">
    <citation type="submission" date="2016-09" db="EMBL/GenBank/DDBJ databases">
        <title>Genomic analysis reveals versatility of anaerobic energy metabolism of Geosporobacter ferrireducens IRF9 of phylum Firmicutes.</title>
        <authorList>
            <person name="Kim S.-J."/>
        </authorList>
    </citation>
    <scope>NUCLEOTIDE SEQUENCE [LARGE SCALE GENOMIC DNA]</scope>
    <source>
        <strain evidence="3 4">IRF9</strain>
    </source>
</reference>
<gene>
    <name evidence="3" type="ORF">Gferi_21815</name>
</gene>
<dbReference type="PROSITE" id="PS51832">
    <property type="entry name" value="HD_GYP"/>
    <property type="match status" value="1"/>
</dbReference>
<keyword evidence="4" id="KW-1185">Reference proteome</keyword>
<evidence type="ECO:0000259" key="2">
    <source>
        <dbReference type="PROSITE" id="PS51832"/>
    </source>
</evidence>